<feature type="transmembrane region" description="Helical" evidence="2">
    <location>
        <begin position="31"/>
        <end position="51"/>
    </location>
</feature>
<dbReference type="STRING" id="1537102.L1LD88"/>
<dbReference type="OrthoDB" id="364817at2759"/>
<reference evidence="3 4" key="1">
    <citation type="journal article" date="2012" name="BMC Genomics">
        <title>Comparative genomic analysis and phylogenetic position of Theileria equi.</title>
        <authorList>
            <person name="Kappmeyer L.S."/>
            <person name="Thiagarajan M."/>
            <person name="Herndon D.R."/>
            <person name="Ramsay J.D."/>
            <person name="Caler E."/>
            <person name="Djikeng A."/>
            <person name="Gillespie J.J."/>
            <person name="Lau A.O."/>
            <person name="Roalson E.H."/>
            <person name="Silva J.C."/>
            <person name="Silva M.G."/>
            <person name="Suarez C.E."/>
            <person name="Ueti M.W."/>
            <person name="Nene V.M."/>
            <person name="Mealey R.H."/>
            <person name="Knowles D.P."/>
            <person name="Brayton K.A."/>
        </authorList>
    </citation>
    <scope>NUCLEOTIDE SEQUENCE [LARGE SCALE GENOMIC DNA]</scope>
    <source>
        <strain evidence="3 4">WA</strain>
    </source>
</reference>
<evidence type="ECO:0000313" key="3">
    <source>
        <dbReference type="EMBL" id="EKX73402.1"/>
    </source>
</evidence>
<feature type="transmembrane region" description="Helical" evidence="2">
    <location>
        <begin position="419"/>
        <end position="440"/>
    </location>
</feature>
<evidence type="ECO:0000313" key="4">
    <source>
        <dbReference type="Proteomes" id="UP000031512"/>
    </source>
</evidence>
<gene>
    <name evidence="3" type="ORF">BEWA_054580</name>
</gene>
<accession>L1LD88</accession>
<feature type="transmembrane region" description="Helical" evidence="2">
    <location>
        <begin position="303"/>
        <end position="323"/>
    </location>
</feature>
<feature type="transmembrane region" description="Helical" evidence="2">
    <location>
        <begin position="198"/>
        <end position="222"/>
    </location>
</feature>
<dbReference type="RefSeq" id="XP_004832854.1">
    <property type="nucleotide sequence ID" value="XM_004832797.1"/>
</dbReference>
<feature type="region of interest" description="Disordered" evidence="1">
    <location>
        <begin position="1"/>
        <end position="21"/>
    </location>
</feature>
<feature type="compositionally biased region" description="Basic and acidic residues" evidence="1">
    <location>
        <begin position="10"/>
        <end position="20"/>
    </location>
</feature>
<feature type="region of interest" description="Disordered" evidence="1">
    <location>
        <begin position="232"/>
        <end position="261"/>
    </location>
</feature>
<evidence type="ECO:0000256" key="2">
    <source>
        <dbReference type="SAM" id="Phobius"/>
    </source>
</evidence>
<protein>
    <submittedName>
        <fullName evidence="3">Uncharacterized protein</fullName>
    </submittedName>
</protein>
<keyword evidence="4" id="KW-1185">Reference proteome</keyword>
<dbReference type="EMBL" id="ACOU01000003">
    <property type="protein sequence ID" value="EKX73402.1"/>
    <property type="molecule type" value="Genomic_DNA"/>
</dbReference>
<dbReference type="eggNOG" id="ENOG502QX4S">
    <property type="taxonomic scope" value="Eukaryota"/>
</dbReference>
<feature type="transmembrane region" description="Helical" evidence="2">
    <location>
        <begin position="343"/>
        <end position="365"/>
    </location>
</feature>
<dbReference type="GeneID" id="15803009"/>
<dbReference type="VEuPathDB" id="PiroplasmaDB:BEWA_054580"/>
<feature type="transmembrane region" description="Helical" evidence="2">
    <location>
        <begin position="135"/>
        <end position="157"/>
    </location>
</feature>
<feature type="compositionally biased region" description="Low complexity" evidence="1">
    <location>
        <begin position="232"/>
        <end position="257"/>
    </location>
</feature>
<feature type="transmembrane region" description="Helical" evidence="2">
    <location>
        <begin position="163"/>
        <end position="186"/>
    </location>
</feature>
<proteinExistence type="predicted"/>
<keyword evidence="2" id="KW-0472">Membrane</keyword>
<sequence length="510" mass="57908">MTENTAENMTEEKKEEKNETPPDALTLVRRAGMFMVGLTLLQTLYLGLNASRYTIKRFKIPDENVDLFITKVNNSLQISCFIGTILINIYFWTCKNLQKYNYKISVVTNFLCFAAYLPLLHSFTSGGPQGHLTYYYYMITFSSFIYGVNQAFMLNIGVPEITYYSASIPLGGLEAAGFHLIFLSIAERINVSNIDHSIVVGQILLSIVMSFITFLLCAYGYWSGPAQNSDNTQNASGASTNTNTTNSNETNSQTQGNAKTSPPLNEMFNAWSPILMTALGLGIIYGIYPAIMPFKLARLESAYRLDLIFMISSAFPGIILCIISECTTWGPNRNWKKDANWNYTWFLAIPFVILPVIFILPLHYPYLSISMLIRNNIWFHGFLGFIYLYCHLILVTVGYSAAGTQVDFDKQYYDGNASAFNTLFAYFWLITISLIGHGYLKTYSKYEKDPDNWPTRHYGFWKSLWFWIPKALGGACTSLWATFSADVRGDILCKKEHLFIVYEDAPPDYE</sequence>
<name>L1LD88_THEEQ</name>
<feature type="transmembrane region" description="Helical" evidence="2">
    <location>
        <begin position="72"/>
        <end position="92"/>
    </location>
</feature>
<dbReference type="KEGG" id="beq:BEWA_054580"/>
<comment type="caution">
    <text evidence="3">The sequence shown here is derived from an EMBL/GenBank/DDBJ whole genome shotgun (WGS) entry which is preliminary data.</text>
</comment>
<evidence type="ECO:0000256" key="1">
    <source>
        <dbReference type="SAM" id="MobiDB-lite"/>
    </source>
</evidence>
<keyword evidence="2" id="KW-0812">Transmembrane</keyword>
<feature type="transmembrane region" description="Helical" evidence="2">
    <location>
        <begin position="377"/>
        <end position="399"/>
    </location>
</feature>
<keyword evidence="2" id="KW-1133">Transmembrane helix</keyword>
<feature type="transmembrane region" description="Helical" evidence="2">
    <location>
        <begin position="270"/>
        <end position="291"/>
    </location>
</feature>
<dbReference type="Proteomes" id="UP000031512">
    <property type="component" value="Unassembled WGS sequence"/>
</dbReference>
<feature type="transmembrane region" description="Helical" evidence="2">
    <location>
        <begin position="104"/>
        <end position="123"/>
    </location>
</feature>
<organism evidence="3 4">
    <name type="scientific">Theileria equi strain WA</name>
    <dbReference type="NCBI Taxonomy" id="1537102"/>
    <lineage>
        <taxon>Eukaryota</taxon>
        <taxon>Sar</taxon>
        <taxon>Alveolata</taxon>
        <taxon>Apicomplexa</taxon>
        <taxon>Aconoidasida</taxon>
        <taxon>Piroplasmida</taxon>
        <taxon>Theileriidae</taxon>
        <taxon>Theileria</taxon>
    </lineage>
</organism>
<dbReference type="AlphaFoldDB" id="L1LD88"/>